<feature type="region of interest" description="Disordered" evidence="1">
    <location>
        <begin position="103"/>
        <end position="128"/>
    </location>
</feature>
<dbReference type="EMBL" id="CAOJ01005080">
    <property type="protein sequence ID" value="CCO29564.1"/>
    <property type="molecule type" value="Genomic_DNA"/>
</dbReference>
<reference evidence="2 3" key="1">
    <citation type="journal article" date="2013" name="J. Biotechnol.">
        <title>Establishment and interpretation of the genome sequence of the phytopathogenic fungus Rhizoctonia solani AG1-IB isolate 7/3/14.</title>
        <authorList>
            <person name="Wibberg D.W."/>
            <person name="Jelonek L.J."/>
            <person name="Rupp O.R."/>
            <person name="Hennig M.H."/>
            <person name="Eikmeyer F.E."/>
            <person name="Goesmann A.G."/>
            <person name="Hartmann A.H."/>
            <person name="Borriss R.B."/>
            <person name="Grosch R.G."/>
            <person name="Puehler A.P."/>
            <person name="Schlueter A.S."/>
        </authorList>
    </citation>
    <scope>NUCLEOTIDE SEQUENCE [LARGE SCALE GENOMIC DNA]</scope>
    <source>
        <strain evidence="3">AG1-IB / isolate 7/3/14</strain>
    </source>
</reference>
<comment type="caution">
    <text evidence="2">The sequence shown here is derived from an EMBL/GenBank/DDBJ whole genome shotgun (WGS) entry which is preliminary data.</text>
</comment>
<feature type="region of interest" description="Disordered" evidence="1">
    <location>
        <begin position="517"/>
        <end position="567"/>
    </location>
</feature>
<evidence type="ECO:0000256" key="1">
    <source>
        <dbReference type="SAM" id="MobiDB-lite"/>
    </source>
</evidence>
<feature type="region of interest" description="Disordered" evidence="1">
    <location>
        <begin position="581"/>
        <end position="634"/>
    </location>
</feature>
<sequence>MGRGVDGGNPLSAIFEYLHRRFGLDADRLDVVYSSTNPSISPPYAGHTSDSNHVSPNGGLNHNPAHFTKFVGAQSGLGVHPYAPPEGSGSFISHNSPNGLVSGASSAGVFPQGPLSDSHGTSSPAATGTTAAQDHIAEGIITGMLPTLLDAQLPLFFRDPSRSIESSRLVQRNAAPSRRVFSVPIPTFEVAPAIELPHSSDTTQTSADLDQQGNGQLDDDSGEDISLTGAVASMAGASRTPFFGRAMYMTLYNLYNSRAGARRVPDSGSGPFVRYPLARSPSTPQVLSYASPLRTLTGNEPLHRSFPPATPSAFSFTDTSPNIELAGPTNMAASYPDIPCPQASPMLRYPLEQSPVTSPPFISTRNSPRLLSPRTFSGVHCPQSHSPTDTLWLERTNSDIDLPLARVPISSRNHARSCGTNFGSLNCATPYSQSHPYSAFDSDSYDHMSEVELVGNGSEEESMFGAPIRPGLPQDPTWPTGADEQTRRVYVRPFVNLYVPRGARTVILSPMFCLAEHDDEPSPPSPSPNSRVPYTTPPPTFLPGVSPFDSPRSTSSPHPSPQLGYPEDPYQILLSAVSRILHQLNQDEQEQEQDESLFDGNEGDDEDESNGEYEYDQYFSEEDDSVDLEYLDDN</sequence>
<dbReference type="AlphaFoldDB" id="M5BQR5"/>
<dbReference type="HOGENOM" id="CLU_431599_0_0_1"/>
<feature type="compositionally biased region" description="Acidic residues" evidence="1">
    <location>
        <begin position="587"/>
        <end position="634"/>
    </location>
</feature>
<evidence type="ECO:0000313" key="2">
    <source>
        <dbReference type="EMBL" id="CCO29564.1"/>
    </source>
</evidence>
<feature type="region of interest" description="Disordered" evidence="1">
    <location>
        <begin position="197"/>
        <end position="224"/>
    </location>
</feature>
<proteinExistence type="predicted"/>
<name>M5BQR5_THACB</name>
<protein>
    <submittedName>
        <fullName evidence="2">Uncharacterized protein</fullName>
    </submittedName>
</protein>
<gene>
    <name evidence="2" type="ORF">BN14_03580</name>
</gene>
<accession>M5BQR5</accession>
<dbReference type="Proteomes" id="UP000012065">
    <property type="component" value="Unassembled WGS sequence"/>
</dbReference>
<evidence type="ECO:0000313" key="3">
    <source>
        <dbReference type="Proteomes" id="UP000012065"/>
    </source>
</evidence>
<organism evidence="2 3">
    <name type="scientific">Thanatephorus cucumeris (strain AG1-IB / isolate 7/3/14)</name>
    <name type="common">Lettuce bottom rot fungus</name>
    <name type="synonym">Rhizoctonia solani</name>
    <dbReference type="NCBI Taxonomy" id="1108050"/>
    <lineage>
        <taxon>Eukaryota</taxon>
        <taxon>Fungi</taxon>
        <taxon>Dikarya</taxon>
        <taxon>Basidiomycota</taxon>
        <taxon>Agaricomycotina</taxon>
        <taxon>Agaricomycetes</taxon>
        <taxon>Cantharellales</taxon>
        <taxon>Ceratobasidiaceae</taxon>
        <taxon>Rhizoctonia</taxon>
        <taxon>Rhizoctonia solani AG-1</taxon>
    </lineage>
</organism>